<dbReference type="EC" id="2.7.13.3" evidence="4"/>
<dbReference type="InterPro" id="IPR007891">
    <property type="entry name" value="CHASE3"/>
</dbReference>
<dbReference type="Gene3D" id="1.20.5.1930">
    <property type="match status" value="1"/>
</dbReference>
<evidence type="ECO:0000256" key="10">
    <source>
        <dbReference type="ARBA" id="ARBA00022723"/>
    </source>
</evidence>
<keyword evidence="15" id="KW-0902">Two-component regulatory system</keyword>
<evidence type="ECO:0000313" key="22">
    <source>
        <dbReference type="Proteomes" id="UP000626210"/>
    </source>
</evidence>
<gene>
    <name evidence="21" type="ORF">GCM10007320_28100</name>
</gene>
<evidence type="ECO:0000256" key="3">
    <source>
        <dbReference type="ARBA" id="ARBA00004496"/>
    </source>
</evidence>
<evidence type="ECO:0000256" key="11">
    <source>
        <dbReference type="ARBA" id="ARBA00022741"/>
    </source>
</evidence>
<evidence type="ECO:0000256" key="2">
    <source>
        <dbReference type="ARBA" id="ARBA00001966"/>
    </source>
</evidence>
<evidence type="ECO:0000256" key="8">
    <source>
        <dbReference type="ARBA" id="ARBA00022553"/>
    </source>
</evidence>
<keyword evidence="14" id="KW-0408">Iron</keyword>
<dbReference type="EMBL" id="BMYK01000007">
    <property type="protein sequence ID" value="GHC84037.1"/>
    <property type="molecule type" value="Genomic_DNA"/>
</dbReference>
<dbReference type="PROSITE" id="PS50109">
    <property type="entry name" value="HIS_KIN"/>
    <property type="match status" value="1"/>
</dbReference>
<dbReference type="InterPro" id="IPR011712">
    <property type="entry name" value="Sig_transdc_His_kin_sub3_dim/P"/>
</dbReference>
<sequence>MPRFARPRWLSIPTMAISLPLAILAAAVLIAINETGHSRSMAALSSMTQVQQTRSGVTQLLQHMLDAETGQRGYLLTGDARYLEPYESATSVIAQNLDALRGLYLQHPRELELFAELSRNVQRKLAEMDVSVRLRKQGHEDAWKFVLSTDVGQEHMNAIREQSAQLLQAAMLRQAAGEAQITQALQLSRIGIALVALVGLLAFYMYLRQTRRLQAVDQRVQEDLQRERDLLGQQVKERTASLAELATHLQEVRERERGHLARELHDELGALLTAAKLDVARLKSRLGADSPDAQQRIQHLTDTLNSGIALKRRIIEDLRPSSLTNLGLVTSLEILAREFGERSVLSVTTNLESVDLDEAAQLTVYRLVQESLTNIGKYARAQQVHVSVQNYGSHVTVEVEDDGQGFDTARTMPAASHGLAGMRHRVEAAGGRLVIHSTPGQGTRVSATLPLRTPATRADG</sequence>
<evidence type="ECO:0000256" key="14">
    <source>
        <dbReference type="ARBA" id="ARBA00023004"/>
    </source>
</evidence>
<feature type="domain" description="Histidine kinase" evidence="20">
    <location>
        <begin position="259"/>
        <end position="453"/>
    </location>
</feature>
<evidence type="ECO:0000256" key="18">
    <source>
        <dbReference type="ARBA" id="ARBA00030800"/>
    </source>
</evidence>
<keyword evidence="7" id="KW-0963">Cytoplasm</keyword>
<dbReference type="Gene3D" id="3.30.565.10">
    <property type="entry name" value="Histidine kinase-like ATPase, C-terminal domain"/>
    <property type="match status" value="1"/>
</dbReference>
<keyword evidence="19" id="KW-1133">Transmembrane helix</keyword>
<keyword evidence="6" id="KW-0004">4Fe-4S</keyword>
<dbReference type="PANTHER" id="PTHR24421:SF10">
    <property type="entry name" value="NITRATE_NITRITE SENSOR PROTEIN NARQ"/>
    <property type="match status" value="1"/>
</dbReference>
<proteinExistence type="predicted"/>
<comment type="function">
    <text evidence="17">Member of the two-component regulatory system NreB/NreC involved in the control of dissimilatory nitrate/nitrite reduction in response to oxygen. NreB functions as a direct oxygen sensor histidine kinase which is autophosphorylated, in the absence of oxygen, probably at the conserved histidine residue, and transfers its phosphate group probably to a conserved aspartate residue of NreC. NreB/NreC activates the expression of the nitrate (narGHJI) and nitrite (nir) reductase operons, as well as the putative nitrate transporter gene narT.</text>
</comment>
<comment type="cofactor">
    <cofactor evidence="2">
        <name>[4Fe-4S] cluster</name>
        <dbReference type="ChEBI" id="CHEBI:49883"/>
    </cofactor>
</comment>
<comment type="subcellular location">
    <subcellularLocation>
        <location evidence="3">Cytoplasm</location>
    </subcellularLocation>
</comment>
<organism evidence="21 22">
    <name type="scientific">Pseudorhodoferax aquiterrae</name>
    <dbReference type="NCBI Taxonomy" id="747304"/>
    <lineage>
        <taxon>Bacteria</taxon>
        <taxon>Pseudomonadati</taxon>
        <taxon>Pseudomonadota</taxon>
        <taxon>Betaproteobacteria</taxon>
        <taxon>Burkholderiales</taxon>
        <taxon>Comamonadaceae</taxon>
    </lineage>
</organism>
<dbReference type="CDD" id="cd16917">
    <property type="entry name" value="HATPase_UhpB-NarQ-NarX-like"/>
    <property type="match status" value="1"/>
</dbReference>
<dbReference type="SMART" id="SM00387">
    <property type="entry name" value="HATPase_c"/>
    <property type="match status" value="1"/>
</dbReference>
<evidence type="ECO:0000256" key="12">
    <source>
        <dbReference type="ARBA" id="ARBA00022777"/>
    </source>
</evidence>
<evidence type="ECO:0000256" key="19">
    <source>
        <dbReference type="SAM" id="Phobius"/>
    </source>
</evidence>
<dbReference type="InterPro" id="IPR005467">
    <property type="entry name" value="His_kinase_dom"/>
</dbReference>
<keyword evidence="19" id="KW-0472">Membrane</keyword>
<keyword evidence="12" id="KW-0418">Kinase</keyword>
<keyword evidence="16" id="KW-0411">Iron-sulfur</keyword>
<evidence type="ECO:0000256" key="7">
    <source>
        <dbReference type="ARBA" id="ARBA00022490"/>
    </source>
</evidence>
<dbReference type="InterPro" id="IPR050482">
    <property type="entry name" value="Sensor_HK_TwoCompSys"/>
</dbReference>
<dbReference type="PRINTS" id="PR00344">
    <property type="entry name" value="BCTRLSENSOR"/>
</dbReference>
<evidence type="ECO:0000256" key="1">
    <source>
        <dbReference type="ARBA" id="ARBA00000085"/>
    </source>
</evidence>
<keyword evidence="8" id="KW-0597">Phosphoprotein</keyword>
<evidence type="ECO:0000256" key="17">
    <source>
        <dbReference type="ARBA" id="ARBA00024827"/>
    </source>
</evidence>
<evidence type="ECO:0000259" key="20">
    <source>
        <dbReference type="PROSITE" id="PS50109"/>
    </source>
</evidence>
<evidence type="ECO:0000256" key="4">
    <source>
        <dbReference type="ARBA" id="ARBA00012438"/>
    </source>
</evidence>
<keyword evidence="10" id="KW-0479">Metal-binding</keyword>
<comment type="caution">
    <text evidence="21">The sequence shown here is derived from an EMBL/GenBank/DDBJ whole genome shotgun (WGS) entry which is preliminary data.</text>
</comment>
<feature type="transmembrane region" description="Helical" evidence="19">
    <location>
        <begin position="12"/>
        <end position="32"/>
    </location>
</feature>
<evidence type="ECO:0000256" key="13">
    <source>
        <dbReference type="ARBA" id="ARBA00022840"/>
    </source>
</evidence>
<reference evidence="22" key="1">
    <citation type="journal article" date="2019" name="Int. J. Syst. Evol. Microbiol.">
        <title>The Global Catalogue of Microorganisms (GCM) 10K type strain sequencing project: providing services to taxonomists for standard genome sequencing and annotation.</title>
        <authorList>
            <consortium name="The Broad Institute Genomics Platform"/>
            <consortium name="The Broad Institute Genome Sequencing Center for Infectious Disease"/>
            <person name="Wu L."/>
            <person name="Ma J."/>
        </authorList>
    </citation>
    <scope>NUCLEOTIDE SEQUENCE [LARGE SCALE GENOMIC DNA]</scope>
    <source>
        <strain evidence="22">KCTC 23314</strain>
    </source>
</reference>
<dbReference type="Pfam" id="PF05227">
    <property type="entry name" value="CHASE3"/>
    <property type="match status" value="1"/>
</dbReference>
<keyword evidence="22" id="KW-1185">Reference proteome</keyword>
<keyword evidence="13" id="KW-0067">ATP-binding</keyword>
<evidence type="ECO:0000256" key="5">
    <source>
        <dbReference type="ARBA" id="ARBA00017322"/>
    </source>
</evidence>
<dbReference type="InterPro" id="IPR003594">
    <property type="entry name" value="HATPase_dom"/>
</dbReference>
<name>A0ABQ3G1W8_9BURK</name>
<dbReference type="CDD" id="cd19410">
    <property type="entry name" value="HK9-like_sensor"/>
    <property type="match status" value="1"/>
</dbReference>
<evidence type="ECO:0000256" key="16">
    <source>
        <dbReference type="ARBA" id="ARBA00023014"/>
    </source>
</evidence>
<keyword evidence="19" id="KW-0812">Transmembrane</keyword>
<evidence type="ECO:0000313" key="21">
    <source>
        <dbReference type="EMBL" id="GHC84037.1"/>
    </source>
</evidence>
<evidence type="ECO:0000256" key="9">
    <source>
        <dbReference type="ARBA" id="ARBA00022679"/>
    </source>
</evidence>
<dbReference type="InterPro" id="IPR036890">
    <property type="entry name" value="HATPase_C_sf"/>
</dbReference>
<dbReference type="PANTHER" id="PTHR24421">
    <property type="entry name" value="NITRATE/NITRITE SENSOR PROTEIN NARX-RELATED"/>
    <property type="match status" value="1"/>
</dbReference>
<keyword evidence="11" id="KW-0547">Nucleotide-binding</keyword>
<accession>A0ABQ3G1W8</accession>
<keyword evidence="9" id="KW-0808">Transferase</keyword>
<protein>
    <recommendedName>
        <fullName evidence="5">Oxygen sensor histidine kinase NreB</fullName>
        <ecNumber evidence="4">2.7.13.3</ecNumber>
    </recommendedName>
    <alternativeName>
        <fullName evidence="18">Nitrogen regulation protein B</fullName>
    </alternativeName>
</protein>
<dbReference type="SUPFAM" id="SSF55874">
    <property type="entry name" value="ATPase domain of HSP90 chaperone/DNA topoisomerase II/histidine kinase"/>
    <property type="match status" value="1"/>
</dbReference>
<evidence type="ECO:0000256" key="15">
    <source>
        <dbReference type="ARBA" id="ARBA00023012"/>
    </source>
</evidence>
<dbReference type="Pfam" id="PF07730">
    <property type="entry name" value="HisKA_3"/>
    <property type="match status" value="1"/>
</dbReference>
<dbReference type="Pfam" id="PF02518">
    <property type="entry name" value="HATPase_c"/>
    <property type="match status" value="1"/>
</dbReference>
<evidence type="ECO:0000256" key="6">
    <source>
        <dbReference type="ARBA" id="ARBA00022485"/>
    </source>
</evidence>
<dbReference type="InterPro" id="IPR004358">
    <property type="entry name" value="Sig_transdc_His_kin-like_C"/>
</dbReference>
<feature type="transmembrane region" description="Helical" evidence="19">
    <location>
        <begin position="190"/>
        <end position="207"/>
    </location>
</feature>
<comment type="catalytic activity">
    <reaction evidence="1">
        <text>ATP + protein L-histidine = ADP + protein N-phospho-L-histidine.</text>
        <dbReference type="EC" id="2.7.13.3"/>
    </reaction>
</comment>
<dbReference type="Proteomes" id="UP000626210">
    <property type="component" value="Unassembled WGS sequence"/>
</dbReference>